<sequence>MIGLDAAGKTTILNRLKLGKIEYQIPTIGYNLETIQNKKFEIISWDIGGADKIRILWINYLQKSQGIIYVIDCFDKERMDQAKTELHKMLLELVEQPLLIFANKQDLVKMNPEELVVELAMQNYSKNWHIQPCCSSTGEGLQEGLNWMEEQLQLQLK</sequence>
<dbReference type="PROSITE" id="PS51417">
    <property type="entry name" value="ARF"/>
    <property type="match status" value="1"/>
</dbReference>
<evidence type="ECO:0000313" key="7">
    <source>
        <dbReference type="EMBL" id="CAK77377.1"/>
    </source>
</evidence>
<dbReference type="AlphaFoldDB" id="A0D2W0"/>
<proteinExistence type="inferred from homology"/>
<dbReference type="OrthoDB" id="296634at2759"/>
<protein>
    <recommendedName>
        <fullName evidence="9">ADP-ribosylation factor</fullName>
    </recommendedName>
</protein>
<dbReference type="InterPro" id="IPR024156">
    <property type="entry name" value="Small_GTPase_ARF"/>
</dbReference>
<accession>A0D2W0</accession>
<feature type="binding site" evidence="4">
    <location>
        <begin position="3"/>
        <end position="10"/>
    </location>
    <ligand>
        <name>GTP</name>
        <dbReference type="ChEBI" id="CHEBI:37565"/>
    </ligand>
</feature>
<gene>
    <name evidence="7" type="ORF">GSPATT00039204001</name>
</gene>
<dbReference type="RefSeq" id="XP_001444774.1">
    <property type="nucleotide sequence ID" value="XM_001444737.1"/>
</dbReference>
<feature type="binding site" evidence="4">
    <location>
        <begin position="103"/>
        <end position="106"/>
    </location>
    <ligand>
        <name>GTP</name>
        <dbReference type="ChEBI" id="CHEBI:37565"/>
    </ligand>
</feature>
<keyword evidence="3 4" id="KW-0342">GTP-binding</keyword>
<dbReference type="OMA" id="IRILWIN"/>
<dbReference type="InterPro" id="IPR027417">
    <property type="entry name" value="P-loop_NTPase"/>
</dbReference>
<keyword evidence="5" id="KW-0460">Magnesium</keyword>
<dbReference type="PRINTS" id="PR00328">
    <property type="entry name" value="SAR1GTPBP"/>
</dbReference>
<dbReference type="Proteomes" id="UP000000600">
    <property type="component" value="Unassembled WGS sequence"/>
</dbReference>
<dbReference type="GO" id="GO:0005737">
    <property type="term" value="C:cytoplasm"/>
    <property type="evidence" value="ECO:0000318"/>
    <property type="project" value="GO_Central"/>
</dbReference>
<feature type="binding site" evidence="5">
    <location>
        <position position="27"/>
    </location>
    <ligand>
        <name>Mg(2+)</name>
        <dbReference type="ChEBI" id="CHEBI:18420"/>
    </ligand>
</feature>
<dbReference type="InterPro" id="IPR005225">
    <property type="entry name" value="Small_GTP-bd"/>
</dbReference>
<feature type="binding site" evidence="5">
    <location>
        <position position="10"/>
    </location>
    <ligand>
        <name>Mg(2+)</name>
        <dbReference type="ChEBI" id="CHEBI:18420"/>
    </ligand>
</feature>
<feature type="binding site" evidence="4">
    <location>
        <position position="49"/>
    </location>
    <ligand>
        <name>GTP</name>
        <dbReference type="ChEBI" id="CHEBI:37565"/>
    </ligand>
</feature>
<dbReference type="GO" id="GO:0005525">
    <property type="term" value="F:GTP binding"/>
    <property type="evidence" value="ECO:0000318"/>
    <property type="project" value="GO_Central"/>
</dbReference>
<reference evidence="7 8" key="1">
    <citation type="journal article" date="2006" name="Nature">
        <title>Global trends of whole-genome duplications revealed by the ciliate Paramecium tetraurelia.</title>
        <authorList>
            <consortium name="Genoscope"/>
            <person name="Aury J.-M."/>
            <person name="Jaillon O."/>
            <person name="Duret L."/>
            <person name="Noel B."/>
            <person name="Jubin C."/>
            <person name="Porcel B.M."/>
            <person name="Segurens B."/>
            <person name="Daubin V."/>
            <person name="Anthouard V."/>
            <person name="Aiach N."/>
            <person name="Arnaiz O."/>
            <person name="Billaut A."/>
            <person name="Beisson J."/>
            <person name="Blanc I."/>
            <person name="Bouhouche K."/>
            <person name="Camara F."/>
            <person name="Duharcourt S."/>
            <person name="Guigo R."/>
            <person name="Gogendeau D."/>
            <person name="Katinka M."/>
            <person name="Keller A.-M."/>
            <person name="Kissmehl R."/>
            <person name="Klotz C."/>
            <person name="Koll F."/>
            <person name="Le Moue A."/>
            <person name="Lepere C."/>
            <person name="Malinsky S."/>
            <person name="Nowacki M."/>
            <person name="Nowak J.K."/>
            <person name="Plattner H."/>
            <person name="Poulain J."/>
            <person name="Ruiz F."/>
            <person name="Serrano V."/>
            <person name="Zagulski M."/>
            <person name="Dessen P."/>
            <person name="Betermier M."/>
            <person name="Weissenbach J."/>
            <person name="Scarpelli C."/>
            <person name="Schachter V."/>
            <person name="Sperling L."/>
            <person name="Meyer E."/>
            <person name="Cohen J."/>
            <person name="Wincker P."/>
        </authorList>
    </citation>
    <scope>NUCLEOTIDE SEQUENCE [LARGE SCALE GENOMIC DNA]</scope>
    <source>
        <strain evidence="7 8">Stock d4-2</strain>
    </source>
</reference>
<dbReference type="FunFam" id="3.40.50.300:FF:001166">
    <property type="entry name" value="ADP-ribosylation factor D"/>
    <property type="match status" value="1"/>
</dbReference>
<dbReference type="NCBIfam" id="TIGR00231">
    <property type="entry name" value="small_GTP"/>
    <property type="match status" value="1"/>
</dbReference>
<evidence type="ECO:0000256" key="3">
    <source>
        <dbReference type="ARBA" id="ARBA00023134"/>
    </source>
</evidence>
<organism evidence="7 8">
    <name type="scientific">Paramecium tetraurelia</name>
    <dbReference type="NCBI Taxonomy" id="5888"/>
    <lineage>
        <taxon>Eukaryota</taxon>
        <taxon>Sar</taxon>
        <taxon>Alveolata</taxon>
        <taxon>Ciliophora</taxon>
        <taxon>Intramacronucleata</taxon>
        <taxon>Oligohymenophorea</taxon>
        <taxon>Peniculida</taxon>
        <taxon>Parameciidae</taxon>
        <taxon>Paramecium</taxon>
    </lineage>
</organism>
<evidence type="ECO:0000256" key="6">
    <source>
        <dbReference type="RuleBase" id="RU003925"/>
    </source>
</evidence>
<evidence type="ECO:0000256" key="1">
    <source>
        <dbReference type="ARBA" id="ARBA00010290"/>
    </source>
</evidence>
<dbReference type="PANTHER" id="PTHR11711">
    <property type="entry name" value="ADP RIBOSYLATION FACTOR-RELATED"/>
    <property type="match status" value="1"/>
</dbReference>
<keyword evidence="5" id="KW-0479">Metal-binding</keyword>
<dbReference type="eggNOG" id="KOG0070">
    <property type="taxonomic scope" value="Eukaryota"/>
</dbReference>
<dbReference type="CDD" id="cd00878">
    <property type="entry name" value="Arf_Arl"/>
    <property type="match status" value="1"/>
</dbReference>
<dbReference type="GO" id="GO:0003924">
    <property type="term" value="F:GTPase activity"/>
    <property type="evidence" value="ECO:0007669"/>
    <property type="project" value="InterPro"/>
</dbReference>
<evidence type="ECO:0000256" key="5">
    <source>
        <dbReference type="PIRSR" id="PIRSR606689-2"/>
    </source>
</evidence>
<keyword evidence="2 4" id="KW-0547">Nucleotide-binding</keyword>
<dbReference type="GO" id="GO:0046872">
    <property type="term" value="F:metal ion binding"/>
    <property type="evidence" value="ECO:0007669"/>
    <property type="project" value="UniProtKB-KW"/>
</dbReference>
<dbReference type="GO" id="GO:0006886">
    <property type="term" value="P:intracellular protein transport"/>
    <property type="evidence" value="ECO:0000318"/>
    <property type="project" value="GO_Central"/>
</dbReference>
<dbReference type="HOGENOM" id="CLU_040729_9_3_1"/>
<dbReference type="KEGG" id="ptm:GSPATT00039204001"/>
<evidence type="ECO:0000313" key="8">
    <source>
        <dbReference type="Proteomes" id="UP000000600"/>
    </source>
</evidence>
<comment type="similarity">
    <text evidence="1 6">Belongs to the small GTPase superfamily. Arf family.</text>
</comment>
<name>A0D2W0_PARTE</name>
<dbReference type="SMART" id="SM00177">
    <property type="entry name" value="ARF"/>
    <property type="match status" value="1"/>
</dbReference>
<dbReference type="Pfam" id="PF00025">
    <property type="entry name" value="Arf"/>
    <property type="match status" value="1"/>
</dbReference>
<dbReference type="Gene3D" id="3.40.50.300">
    <property type="entry name" value="P-loop containing nucleotide triphosphate hydrolases"/>
    <property type="match status" value="1"/>
</dbReference>
<evidence type="ECO:0000256" key="2">
    <source>
        <dbReference type="ARBA" id="ARBA00022741"/>
    </source>
</evidence>
<dbReference type="SUPFAM" id="SSF52540">
    <property type="entry name" value="P-loop containing nucleoside triphosphate hydrolases"/>
    <property type="match status" value="1"/>
</dbReference>
<evidence type="ECO:0000256" key="4">
    <source>
        <dbReference type="PIRSR" id="PIRSR606689-1"/>
    </source>
</evidence>
<dbReference type="STRING" id="5888.A0D2W0"/>
<dbReference type="InParanoid" id="A0D2W0"/>
<dbReference type="EMBL" id="CT868267">
    <property type="protein sequence ID" value="CAK77377.1"/>
    <property type="molecule type" value="Genomic_DNA"/>
</dbReference>
<evidence type="ECO:0008006" key="9">
    <source>
        <dbReference type="Google" id="ProtNLM"/>
    </source>
</evidence>
<keyword evidence="8" id="KW-1185">Reference proteome</keyword>
<dbReference type="SMART" id="SM00178">
    <property type="entry name" value="SAR"/>
    <property type="match status" value="1"/>
</dbReference>
<dbReference type="GeneID" id="5030559"/>
<dbReference type="InterPro" id="IPR006689">
    <property type="entry name" value="Small_GTPase_ARF/SAR"/>
</dbReference>
<dbReference type="GO" id="GO:0016192">
    <property type="term" value="P:vesicle-mediated transport"/>
    <property type="evidence" value="ECO:0000318"/>
    <property type="project" value="GO_Central"/>
</dbReference>